<protein>
    <submittedName>
        <fullName evidence="1">Uncharacterized protein</fullName>
    </submittedName>
</protein>
<dbReference type="Proteomes" id="UP000499080">
    <property type="component" value="Unassembled WGS sequence"/>
</dbReference>
<proteinExistence type="predicted"/>
<evidence type="ECO:0000313" key="1">
    <source>
        <dbReference type="EMBL" id="GBO08978.1"/>
    </source>
</evidence>
<organism evidence="1 2">
    <name type="scientific">Araneus ventricosus</name>
    <name type="common">Orbweaver spider</name>
    <name type="synonym">Epeira ventricosa</name>
    <dbReference type="NCBI Taxonomy" id="182803"/>
    <lineage>
        <taxon>Eukaryota</taxon>
        <taxon>Metazoa</taxon>
        <taxon>Ecdysozoa</taxon>
        <taxon>Arthropoda</taxon>
        <taxon>Chelicerata</taxon>
        <taxon>Arachnida</taxon>
        <taxon>Araneae</taxon>
        <taxon>Araneomorphae</taxon>
        <taxon>Entelegynae</taxon>
        <taxon>Araneoidea</taxon>
        <taxon>Araneidae</taxon>
        <taxon>Araneus</taxon>
    </lineage>
</organism>
<keyword evidence="2" id="KW-1185">Reference proteome</keyword>
<gene>
    <name evidence="1" type="ORF">AVEN_5606_1</name>
</gene>
<evidence type="ECO:0000313" key="2">
    <source>
        <dbReference type="Proteomes" id="UP000499080"/>
    </source>
</evidence>
<dbReference type="EMBL" id="BGPR01034547">
    <property type="protein sequence ID" value="GBO08978.1"/>
    <property type="molecule type" value="Genomic_DNA"/>
</dbReference>
<dbReference type="OrthoDB" id="616263at2759"/>
<reference evidence="1 2" key="1">
    <citation type="journal article" date="2019" name="Sci. Rep.">
        <title>Orb-weaving spider Araneus ventricosus genome elucidates the spidroin gene catalogue.</title>
        <authorList>
            <person name="Kono N."/>
            <person name="Nakamura H."/>
            <person name="Ohtoshi R."/>
            <person name="Moran D.A.P."/>
            <person name="Shinohara A."/>
            <person name="Yoshida Y."/>
            <person name="Fujiwara M."/>
            <person name="Mori M."/>
            <person name="Tomita M."/>
            <person name="Arakawa K."/>
        </authorList>
    </citation>
    <scope>NUCLEOTIDE SEQUENCE [LARGE SCALE GENOMIC DNA]</scope>
</reference>
<comment type="caution">
    <text evidence="1">The sequence shown here is derived from an EMBL/GenBank/DDBJ whole genome shotgun (WGS) entry which is preliminary data.</text>
</comment>
<sequence>MTPFEFQNTVSTTFPETCDTLNFLVTGELRCFHVIGAGGLVSGLKLCTQCLIACGDPGKKVRDEEVRPAVKNFLRSLGTGFYQDGFLKLISRYDKCINVGGEYVENRQKFVLCYVILCFCL</sequence>
<dbReference type="AlphaFoldDB" id="A0A4Y2U845"/>
<name>A0A4Y2U845_ARAVE</name>
<accession>A0A4Y2U845</accession>